<organism evidence="2 3">
    <name type="scientific">Clostridium tagluense</name>
    <dbReference type="NCBI Taxonomy" id="360422"/>
    <lineage>
        <taxon>Bacteria</taxon>
        <taxon>Bacillati</taxon>
        <taxon>Bacillota</taxon>
        <taxon>Clostridia</taxon>
        <taxon>Eubacteriales</taxon>
        <taxon>Clostridiaceae</taxon>
        <taxon>Clostridium</taxon>
    </lineage>
</organism>
<reference evidence="2 3" key="1">
    <citation type="submission" date="2018-11" db="EMBL/GenBank/DDBJ databases">
        <title>Genome sequencing and assembly of Clostridium tagluense strain A121.</title>
        <authorList>
            <person name="Murakami T."/>
            <person name="Segawa T."/>
            <person name="Shcherbakova V.A."/>
            <person name="Mori H."/>
            <person name="Yoshimura Y."/>
        </authorList>
    </citation>
    <scope>NUCLEOTIDE SEQUENCE [LARGE SCALE GENOMIC DNA]</scope>
    <source>
        <strain evidence="2 3">A121</strain>
    </source>
</reference>
<feature type="domain" description="DNA binding HTH" evidence="1">
    <location>
        <begin position="15"/>
        <end position="55"/>
    </location>
</feature>
<dbReference type="Pfam" id="PF02954">
    <property type="entry name" value="HTH_8"/>
    <property type="match status" value="1"/>
</dbReference>
<comment type="caution">
    <text evidence="2">The sequence shown here is derived from an EMBL/GenBank/DDBJ whole genome shotgun (WGS) entry which is preliminary data.</text>
</comment>
<evidence type="ECO:0000313" key="3">
    <source>
        <dbReference type="Proteomes" id="UP000287872"/>
    </source>
</evidence>
<dbReference type="Gene3D" id="1.10.10.60">
    <property type="entry name" value="Homeodomain-like"/>
    <property type="match status" value="1"/>
</dbReference>
<proteinExistence type="predicted"/>
<evidence type="ECO:0000313" key="2">
    <source>
        <dbReference type="EMBL" id="GCD10962.1"/>
    </source>
</evidence>
<dbReference type="GO" id="GO:0043565">
    <property type="term" value="F:sequence-specific DNA binding"/>
    <property type="evidence" value="ECO:0007669"/>
    <property type="project" value="InterPro"/>
</dbReference>
<keyword evidence="3" id="KW-1185">Reference proteome</keyword>
<dbReference type="Proteomes" id="UP000287872">
    <property type="component" value="Unassembled WGS sequence"/>
</dbReference>
<dbReference type="OrthoDB" id="2113008at2"/>
<sequence>MVTSSEGKFELGTYMANVEKEIIQKTLKKNNNNVSKTSRELSISRQNLQYKIKKYNLDLG</sequence>
<dbReference type="RefSeq" id="WP_125002338.1">
    <property type="nucleotide sequence ID" value="NZ_BHYK01000013.1"/>
</dbReference>
<dbReference type="InterPro" id="IPR009057">
    <property type="entry name" value="Homeodomain-like_sf"/>
</dbReference>
<dbReference type="PRINTS" id="PR01590">
    <property type="entry name" value="HTHFIS"/>
</dbReference>
<evidence type="ECO:0000259" key="1">
    <source>
        <dbReference type="Pfam" id="PF02954"/>
    </source>
</evidence>
<gene>
    <name evidence="2" type="ORF">Ctaglu_25850</name>
</gene>
<accession>A0A401UN57</accession>
<protein>
    <recommendedName>
        <fullName evidence="1">DNA binding HTH domain-containing protein</fullName>
    </recommendedName>
</protein>
<dbReference type="EMBL" id="BHYK01000013">
    <property type="protein sequence ID" value="GCD10962.1"/>
    <property type="molecule type" value="Genomic_DNA"/>
</dbReference>
<dbReference type="InterPro" id="IPR002197">
    <property type="entry name" value="HTH_Fis"/>
</dbReference>
<dbReference type="AlphaFoldDB" id="A0A401UN57"/>
<dbReference type="SUPFAM" id="SSF46689">
    <property type="entry name" value="Homeodomain-like"/>
    <property type="match status" value="1"/>
</dbReference>
<name>A0A401UN57_9CLOT</name>